<gene>
    <name evidence="2" type="primary">6054427</name>
    <name evidence="1" type="ORF">CpipJ_CPIJ020014</name>
</gene>
<dbReference type="VEuPathDB" id="VectorBase:CPIJ020014"/>
<dbReference type="InParanoid" id="B0XL18"/>
<dbReference type="SUPFAM" id="SSF52058">
    <property type="entry name" value="L domain-like"/>
    <property type="match status" value="1"/>
</dbReference>
<dbReference type="Proteomes" id="UP000002320">
    <property type="component" value="Unassembled WGS sequence"/>
</dbReference>
<dbReference type="EnsemblMetazoa" id="CPIJ020014-RA">
    <property type="protein sequence ID" value="CPIJ020014-PA"/>
    <property type="gene ID" value="CPIJ020014"/>
</dbReference>
<reference evidence="1" key="1">
    <citation type="submission" date="2007-03" db="EMBL/GenBank/DDBJ databases">
        <title>Annotation of Culex pipiens quinquefasciatus.</title>
        <authorList>
            <consortium name="The Broad Institute Genome Sequencing Platform"/>
            <person name="Atkinson P.W."/>
            <person name="Hemingway J."/>
            <person name="Christensen B.M."/>
            <person name="Higgs S."/>
            <person name="Kodira C."/>
            <person name="Hannick L."/>
            <person name="Megy K."/>
            <person name="O'Leary S."/>
            <person name="Pearson M."/>
            <person name="Haas B.J."/>
            <person name="Mauceli E."/>
            <person name="Wortman J.R."/>
            <person name="Lee N.H."/>
            <person name="Guigo R."/>
            <person name="Stanke M."/>
            <person name="Alvarado L."/>
            <person name="Amedeo P."/>
            <person name="Antoine C.H."/>
            <person name="Arensburger P."/>
            <person name="Bidwell S.L."/>
            <person name="Crawford M."/>
            <person name="Camaro F."/>
            <person name="Devon K."/>
            <person name="Engels R."/>
            <person name="Hammond M."/>
            <person name="Howarth C."/>
            <person name="Koehrsen M."/>
            <person name="Lawson D."/>
            <person name="Montgomery P."/>
            <person name="Nene V."/>
            <person name="Nusbaum C."/>
            <person name="Puiu D."/>
            <person name="Romero-Severson J."/>
            <person name="Severson D.W."/>
            <person name="Shumway M."/>
            <person name="Sisk P."/>
            <person name="Stolte C."/>
            <person name="Zeng Q."/>
            <person name="Eisenstadt E."/>
            <person name="Fraser-Liggett C."/>
            <person name="Strausberg R."/>
            <person name="Galagan J."/>
            <person name="Birren B."/>
            <person name="Collins F.H."/>
        </authorList>
    </citation>
    <scope>NUCLEOTIDE SEQUENCE [LARGE SCALE GENOMIC DNA]</scope>
    <source>
        <strain evidence="1">JHB</strain>
    </source>
</reference>
<evidence type="ECO:0000313" key="1">
    <source>
        <dbReference type="EMBL" id="EDS33149.1"/>
    </source>
</evidence>
<dbReference type="InterPro" id="IPR001611">
    <property type="entry name" value="Leu-rich_rpt"/>
</dbReference>
<proteinExistence type="predicted"/>
<dbReference type="KEGG" id="cqu:CpipJ_CPIJ020014"/>
<dbReference type="HOGENOM" id="CLU_530247_0_0_1"/>
<dbReference type="VEuPathDB" id="VectorBase:CQUJHB016294"/>
<reference evidence="2" key="2">
    <citation type="submission" date="2021-02" db="UniProtKB">
        <authorList>
            <consortium name="EnsemblMetazoa"/>
        </authorList>
    </citation>
    <scope>IDENTIFICATION</scope>
    <source>
        <strain evidence="2">JHB</strain>
    </source>
</reference>
<name>B0XL18_CULQU</name>
<accession>B0XL18</accession>
<dbReference type="OrthoDB" id="676979at2759"/>
<evidence type="ECO:0000313" key="2">
    <source>
        <dbReference type="EnsemblMetazoa" id="CPIJ020014-PA"/>
    </source>
</evidence>
<dbReference type="AlphaFoldDB" id="B0XL18"/>
<dbReference type="Gene3D" id="3.80.10.10">
    <property type="entry name" value="Ribonuclease Inhibitor"/>
    <property type="match status" value="1"/>
</dbReference>
<keyword evidence="3" id="KW-1185">Reference proteome</keyword>
<dbReference type="VEuPathDB" id="VectorBase:CQUJHB015475"/>
<dbReference type="InterPro" id="IPR032675">
    <property type="entry name" value="LRR_dom_sf"/>
</dbReference>
<dbReference type="PROSITE" id="PS51450">
    <property type="entry name" value="LRR"/>
    <property type="match status" value="1"/>
</dbReference>
<organism>
    <name type="scientific">Culex quinquefasciatus</name>
    <name type="common">Southern house mosquito</name>
    <name type="synonym">Culex pungens</name>
    <dbReference type="NCBI Taxonomy" id="7176"/>
    <lineage>
        <taxon>Eukaryota</taxon>
        <taxon>Metazoa</taxon>
        <taxon>Ecdysozoa</taxon>
        <taxon>Arthropoda</taxon>
        <taxon>Hexapoda</taxon>
        <taxon>Insecta</taxon>
        <taxon>Pterygota</taxon>
        <taxon>Neoptera</taxon>
        <taxon>Endopterygota</taxon>
        <taxon>Diptera</taxon>
        <taxon>Nematocera</taxon>
        <taxon>Culicoidea</taxon>
        <taxon>Culicidae</taxon>
        <taxon>Culicinae</taxon>
        <taxon>Culicini</taxon>
        <taxon>Culex</taxon>
        <taxon>Culex</taxon>
    </lineage>
</organism>
<sequence length="514" mass="59353">MKNWHAKNLASLGIIGNKFQSLNTVQLSRSLPNMSIFRYDKNPWNCGRLKALQFYHETRPHKVHNLSSFGFVQCVDESEVNTVAFKLPELVDLTEESLEILGGSVHRLSLSVGFTDPNEIPWKLQCSTGLLNICEMKHPTLTLDSVDRGMHLPATNLRLVDGWIPEFDVEMAEMLRPETRVLAIMNCYVRVFVIREMLRVLILDENLIEKVELVESAKQFELESLNLDSNRLTDISFVTKLTKLNLTHFKSSTVLSTSSPDNNMELIHLLFLTTRFAVRQDVVWDIRCNTGTPNICELNDVTLTADIADLRTFFPATNLRMIDGWIPEFDATMAGMLRKETKVLVIMRCYVQYFVVREMLKVLILTSNAIRNIEASSMLTFPVKLFGIANNQIADLNIKNWRAPNMTSFSVQVNKLQSINTIQLLEAFPRMSSFQYDENPWNCERLKTLQFYIKMRPHKVYNFTRRYATCHDRDMVNNVALKLPELIDLSERKLGDLGGRIRQLIEDFFDKLNW</sequence>
<dbReference type="EMBL" id="DS234194">
    <property type="protein sequence ID" value="EDS33149.1"/>
    <property type="molecule type" value="Genomic_DNA"/>
</dbReference>
<protein>
    <submittedName>
        <fullName evidence="1 2">Uncharacterized protein</fullName>
    </submittedName>
</protein>
<evidence type="ECO:0000313" key="3">
    <source>
        <dbReference type="Proteomes" id="UP000002320"/>
    </source>
</evidence>